<evidence type="ECO:0000313" key="3">
    <source>
        <dbReference type="Proteomes" id="UP001189429"/>
    </source>
</evidence>
<gene>
    <name evidence="2" type="ORF">PCOR1329_LOCUS50618</name>
</gene>
<organism evidence="2 3">
    <name type="scientific">Prorocentrum cordatum</name>
    <dbReference type="NCBI Taxonomy" id="2364126"/>
    <lineage>
        <taxon>Eukaryota</taxon>
        <taxon>Sar</taxon>
        <taxon>Alveolata</taxon>
        <taxon>Dinophyceae</taxon>
        <taxon>Prorocentrales</taxon>
        <taxon>Prorocentraceae</taxon>
        <taxon>Prorocentrum</taxon>
    </lineage>
</organism>
<feature type="compositionally biased region" description="Low complexity" evidence="1">
    <location>
        <begin position="252"/>
        <end position="273"/>
    </location>
</feature>
<feature type="region of interest" description="Disordered" evidence="1">
    <location>
        <begin position="249"/>
        <end position="323"/>
    </location>
</feature>
<feature type="compositionally biased region" description="Low complexity" evidence="1">
    <location>
        <begin position="120"/>
        <end position="138"/>
    </location>
</feature>
<dbReference type="Proteomes" id="UP001189429">
    <property type="component" value="Unassembled WGS sequence"/>
</dbReference>
<evidence type="ECO:0000313" key="2">
    <source>
        <dbReference type="EMBL" id="CAK0862119.1"/>
    </source>
</evidence>
<reference evidence="2" key="1">
    <citation type="submission" date="2023-10" db="EMBL/GenBank/DDBJ databases">
        <authorList>
            <person name="Chen Y."/>
            <person name="Shah S."/>
            <person name="Dougan E. K."/>
            <person name="Thang M."/>
            <person name="Chan C."/>
        </authorList>
    </citation>
    <scope>NUCLEOTIDE SEQUENCE [LARGE SCALE GENOMIC DNA]</scope>
</reference>
<accession>A0ABN9UQ72</accession>
<name>A0ABN9UQ72_9DINO</name>
<feature type="region of interest" description="Disordered" evidence="1">
    <location>
        <begin position="1"/>
        <end position="53"/>
    </location>
</feature>
<protein>
    <submittedName>
        <fullName evidence="2">Uncharacterized protein</fullName>
    </submittedName>
</protein>
<feature type="region of interest" description="Disordered" evidence="1">
    <location>
        <begin position="95"/>
        <end position="160"/>
    </location>
</feature>
<feature type="compositionally biased region" description="Low complexity" evidence="1">
    <location>
        <begin position="95"/>
        <end position="113"/>
    </location>
</feature>
<dbReference type="EMBL" id="CAUYUJ010016127">
    <property type="protein sequence ID" value="CAK0862119.1"/>
    <property type="molecule type" value="Genomic_DNA"/>
</dbReference>
<feature type="compositionally biased region" description="Low complexity" evidence="1">
    <location>
        <begin position="280"/>
        <end position="291"/>
    </location>
</feature>
<proteinExistence type="predicted"/>
<evidence type="ECO:0000256" key="1">
    <source>
        <dbReference type="SAM" id="MobiDB-lite"/>
    </source>
</evidence>
<keyword evidence="3" id="KW-1185">Reference proteome</keyword>
<comment type="caution">
    <text evidence="2">The sequence shown here is derived from an EMBL/GenBank/DDBJ whole genome shotgun (WGS) entry which is preliminary data.</text>
</comment>
<sequence>MEETDSAALGSGTLAGSADSFMGASGSGGEADAAEAAAGLPQPAGGGALAGSVGSCAGASGSTDFCVDADGTAEQPQAAEGGGATLGAAAAEAGAGEAGHEAASSIGSSGAVAPQDGSLADASGASNGGPAPSGSDAGAADEGDEAAVAADGDVESASDHCIPRTELLTIRAVMPLDPPPERAALRTERVPASGAEVEAVAQAGGDRPIGTLAHPEPVGAVVSMATSPRGRRAEAALVAAFEAELLPPPPGLEAAAQEAAEGAPPVPGTVAPARGGGAEGAAAAPSAAPRRAAPPEPAALQGGQREDAAAMCEPGADARRADTDPVTREMVQQLHALFQKRARAASEALAREFAEKWGEALPTREGRGGLEEPRREACALEELLAEASGLVAQVARSDAGAAAALLEASRQGAGGPQIQRAVSKELAHWREVALPKAVLKAVEGKAFADQLAEGLRAPSQETAPLMEVLQPKQQQLLEALQDMIAGDLRQWCADVANRKGIVSDRELAQARGALDLAMSEVRAQSRQALERSMDQIRGLSSAPKLSRTCSGEVAATVRGEVKRWQEAMPRRGPQSAHGHLYEGMCSRLRAAAAPLQADLRAMAQDVRDANRTLTSSGPAPAGAGRHAALASERARALAAAAAGQLAEAFEGALAWDCDPARPASAGDAALLELVCDQLRQAAPAASTEPQAPEDLLARPAAAGLGATARLRAAALLLQRAVLDTADFSRVEGNLEWALALLQSAAEGDDPAGLGSGLELAGPLAGRALEELRAGERPRALAEAPAPERRRVVQTARMALKSLELLARLGRGG</sequence>
<feature type="compositionally biased region" description="Low complexity" evidence="1">
    <location>
        <begin position="1"/>
        <end position="43"/>
    </location>
</feature>